<evidence type="ECO:0000313" key="2">
    <source>
        <dbReference type="EMBL" id="KAH7436560.1"/>
    </source>
</evidence>
<dbReference type="OMA" id="KAACACH"/>
<proteinExistence type="predicted"/>
<dbReference type="AlphaFoldDB" id="A0A8T2UPN9"/>
<gene>
    <name evidence="2" type="ORF">KP509_05G025900</name>
</gene>
<feature type="compositionally biased region" description="Basic and acidic residues" evidence="1">
    <location>
        <begin position="16"/>
        <end position="33"/>
    </location>
</feature>
<dbReference type="Proteomes" id="UP000825935">
    <property type="component" value="Chromosome 5"/>
</dbReference>
<reference evidence="2" key="1">
    <citation type="submission" date="2021-08" db="EMBL/GenBank/DDBJ databases">
        <title>WGS assembly of Ceratopteris richardii.</title>
        <authorList>
            <person name="Marchant D.B."/>
            <person name="Chen G."/>
            <person name="Jenkins J."/>
            <person name="Shu S."/>
            <person name="Leebens-Mack J."/>
            <person name="Grimwood J."/>
            <person name="Schmutz J."/>
            <person name="Soltis P."/>
            <person name="Soltis D."/>
            <person name="Chen Z.-H."/>
        </authorList>
    </citation>
    <scope>NUCLEOTIDE SEQUENCE</scope>
    <source>
        <strain evidence="2">Whitten #5841</strain>
        <tissue evidence="2">Leaf</tissue>
    </source>
</reference>
<evidence type="ECO:0000313" key="3">
    <source>
        <dbReference type="Proteomes" id="UP000825935"/>
    </source>
</evidence>
<protein>
    <submittedName>
        <fullName evidence="2">Uncharacterized protein</fullName>
    </submittedName>
</protein>
<dbReference type="InterPro" id="IPR039495">
    <property type="entry name" value="TAF1A"/>
</dbReference>
<sequence>MRGEIGKPRAPRAKKPANEKKKGNRFRREEENRKKRTFSCARLYDVDERSLPADIEEQRKTILAKADRLAFPTETVGKYKKAFLRKLYARDVSAGGPFRLRGLHKSVLDFLLNDLLHQNSWNQVSGILSVLLRSLLNERTWKQEYSEYIWAAMEVTRQFEGFQGNDLKFRKMYQILHEKQPKGPWSRNKAESGAVLLELALYLMSQKQFEDANLASEPFMDVPPYRDHPLANLLHGLVHYYRWFELIKQDLSQELDKIVGGDDELEVVDFSEGVGENDGIFNDLHSSRMAECVSDNNIFNLDDGFHSESTSTCDIMNKKNKVSKSFKNLGDPGSQAKEETMWNIDDDAEDDVEKSYLKKTRILYSKDLNKKLFPFRLSRQCLGKDYMLPMETAAQRNSYNTAMKHLKDALSLDKDSTAALLPLVQLMVAGGDIEGAYSEIDKCCKKFDDCASLSVKCLFLESLNPKNKVMLYNAYKNVLEKDPSSAQIIERLMDMHKAGDCDTGVLLQHLGHHLDACAGSIDVWRKLSACFLKLKECDSTHSKENMDSSNDGFVHTCDFDFLQCESAREEWKLRERWWAGKHFYHGDIEVELNSRGMLWLLFKAAGAAHIYGPDTLYVSEAERVLQVIGSQSGLERLQMHKRNSFNLLSRFRLSTYRGSTL</sequence>
<evidence type="ECO:0000256" key="1">
    <source>
        <dbReference type="SAM" id="MobiDB-lite"/>
    </source>
</evidence>
<dbReference type="Pfam" id="PF14929">
    <property type="entry name" value="TAF1_subA"/>
    <property type="match status" value="1"/>
</dbReference>
<dbReference type="EMBL" id="CM035410">
    <property type="protein sequence ID" value="KAH7436560.1"/>
    <property type="molecule type" value="Genomic_DNA"/>
</dbReference>
<organism evidence="2 3">
    <name type="scientific">Ceratopteris richardii</name>
    <name type="common">Triangle waterfern</name>
    <dbReference type="NCBI Taxonomy" id="49495"/>
    <lineage>
        <taxon>Eukaryota</taxon>
        <taxon>Viridiplantae</taxon>
        <taxon>Streptophyta</taxon>
        <taxon>Embryophyta</taxon>
        <taxon>Tracheophyta</taxon>
        <taxon>Polypodiopsida</taxon>
        <taxon>Polypodiidae</taxon>
        <taxon>Polypodiales</taxon>
        <taxon>Pteridineae</taxon>
        <taxon>Pteridaceae</taxon>
        <taxon>Parkerioideae</taxon>
        <taxon>Ceratopteris</taxon>
    </lineage>
</organism>
<dbReference type="OrthoDB" id="1899337at2759"/>
<accession>A0A8T2UPN9</accession>
<comment type="caution">
    <text evidence="2">The sequence shown here is derived from an EMBL/GenBank/DDBJ whole genome shotgun (WGS) entry which is preliminary data.</text>
</comment>
<dbReference type="GO" id="GO:0006360">
    <property type="term" value="P:transcription by RNA polymerase I"/>
    <property type="evidence" value="ECO:0007669"/>
    <property type="project" value="InterPro"/>
</dbReference>
<dbReference type="PANTHER" id="PTHR36720:SF1">
    <property type="entry name" value="TAF RNA POLYMERASE I SUBUNIT A"/>
    <property type="match status" value="1"/>
</dbReference>
<feature type="region of interest" description="Disordered" evidence="1">
    <location>
        <begin position="1"/>
        <end position="34"/>
    </location>
</feature>
<dbReference type="GO" id="GO:0000120">
    <property type="term" value="C:RNA polymerase I transcription regulator complex"/>
    <property type="evidence" value="ECO:0007669"/>
    <property type="project" value="InterPro"/>
</dbReference>
<dbReference type="PANTHER" id="PTHR36720">
    <property type="entry name" value="TAF RNA POLYMERASE I SUBUNIT A"/>
    <property type="match status" value="1"/>
</dbReference>
<name>A0A8T2UPN9_CERRI</name>
<keyword evidence="3" id="KW-1185">Reference proteome</keyword>